<evidence type="ECO:0000313" key="1">
    <source>
        <dbReference type="EMBL" id="BBT40916.1"/>
    </source>
</evidence>
<name>A0A6S5TUI6_PSEPU</name>
<dbReference type="Proteomes" id="UP000515680">
    <property type="component" value="Chromosome"/>
</dbReference>
<sequence>MKRMITLGVVIAAIAGCELSEQGAISKGQEMVASTLKDPGSAMFSSVRMVETQTAGDLHNGYLCGQVNSKNSFGGYTGPKRFVANFQYTNGGRVEVSNVQLEEGLNAREASEGETIFERFDWSKKCAQSAAGTVAG</sequence>
<evidence type="ECO:0008006" key="3">
    <source>
        <dbReference type="Google" id="ProtNLM"/>
    </source>
</evidence>
<proteinExistence type="predicted"/>
<dbReference type="AlphaFoldDB" id="A0A6S5TUI6"/>
<organism evidence="1 2">
    <name type="scientific">Pseudomonas putida</name>
    <name type="common">Arthrobacter siderocapsulatus</name>
    <dbReference type="NCBI Taxonomy" id="303"/>
    <lineage>
        <taxon>Bacteria</taxon>
        <taxon>Pseudomonadati</taxon>
        <taxon>Pseudomonadota</taxon>
        <taxon>Gammaproteobacteria</taxon>
        <taxon>Pseudomonadales</taxon>
        <taxon>Pseudomonadaceae</taxon>
        <taxon>Pseudomonas</taxon>
    </lineage>
</organism>
<dbReference type="RefSeq" id="WP_182815685.1">
    <property type="nucleotide sequence ID" value="NZ_AP022227.1"/>
</dbReference>
<dbReference type="EMBL" id="AP022227">
    <property type="protein sequence ID" value="BBT40916.1"/>
    <property type="molecule type" value="Genomic_DNA"/>
</dbReference>
<reference evidence="1 2" key="1">
    <citation type="submission" date="2019-12" db="EMBL/GenBank/DDBJ databases">
        <title>complete genome sequences of Pseudomonas putida str. WP8-W18-CRE-01 isolated from wastewater treatment plant effluent.</title>
        <authorList>
            <person name="Sekizuka T."/>
            <person name="Itokawa K."/>
            <person name="Yatsu K."/>
            <person name="Inamine Y."/>
            <person name="Kuroda M."/>
        </authorList>
    </citation>
    <scope>NUCLEOTIDE SEQUENCE [LARGE SCALE GENOMIC DNA]</scope>
    <source>
        <strain evidence="1 2">WP8-W18-CRE-01</strain>
    </source>
</reference>
<accession>A0A6S5TUI6</accession>
<protein>
    <recommendedName>
        <fullName evidence="3">Lipoprotein</fullName>
    </recommendedName>
</protein>
<evidence type="ECO:0000313" key="2">
    <source>
        <dbReference type="Proteomes" id="UP000515680"/>
    </source>
</evidence>
<gene>
    <name evidence="1" type="ORF">WP8W18C01_32570</name>
</gene>
<dbReference type="PROSITE" id="PS51257">
    <property type="entry name" value="PROKAR_LIPOPROTEIN"/>
    <property type="match status" value="1"/>
</dbReference>